<keyword evidence="3" id="KW-0560">Oxidoreductase</keyword>
<gene>
    <name evidence="4" type="ORF">BDZ83DRAFT_760702</name>
</gene>
<name>A0AAD8UFF6_GLOAC</name>
<evidence type="ECO:0000256" key="3">
    <source>
        <dbReference type="ARBA" id="ARBA00023002"/>
    </source>
</evidence>
<protein>
    <submittedName>
        <fullName evidence="4">Short-chain dehydrogenase</fullName>
    </submittedName>
</protein>
<dbReference type="CDD" id="cd05325">
    <property type="entry name" value="carb_red_sniffer_like_SDR_c"/>
    <property type="match status" value="1"/>
</dbReference>
<keyword evidence="5" id="KW-1185">Reference proteome</keyword>
<dbReference type="PANTHER" id="PTHR43544:SF7">
    <property type="entry name" value="NADB-LER2"/>
    <property type="match status" value="1"/>
</dbReference>
<sequence length="280" mass="29395">MCFDSRVFEKPQAFTSLFINLTSNISSGLTYLITGANRGIGKGFTTLLLQRPSTTIIVGVRDPAAAASKALYDLPKAEGSKIIVVKIDSSIESDPVAAVATIQKEHGITALDVVIANAGISHTSADIAATSTKVALDHFAVNSVAPLVLFGATKPLLKESKSKNPIFVAISSAIGSNGLAETISQIPSPASPYGASKAALNWFVRRLHFEEPWLTAFVFHPGLVETDMAAGLAAKAGTDLSAFGAIPVKKSVDDMVATIDKATREISGSFKNHDGTDLPW</sequence>
<dbReference type="Gene3D" id="3.40.50.720">
    <property type="entry name" value="NAD(P)-binding Rossmann-like Domain"/>
    <property type="match status" value="1"/>
</dbReference>
<dbReference type="RefSeq" id="XP_060360810.1">
    <property type="nucleotide sequence ID" value="XM_060515168.1"/>
</dbReference>
<keyword evidence="2" id="KW-0521">NADP</keyword>
<reference evidence="4" key="1">
    <citation type="submission" date="2021-12" db="EMBL/GenBank/DDBJ databases">
        <title>Comparative genomics, transcriptomics and evolutionary studies reveal genomic signatures of adaptation to plant cell wall in hemibiotrophic fungi.</title>
        <authorList>
            <consortium name="DOE Joint Genome Institute"/>
            <person name="Baroncelli R."/>
            <person name="Diaz J.F."/>
            <person name="Benocci T."/>
            <person name="Peng M."/>
            <person name="Battaglia E."/>
            <person name="Haridas S."/>
            <person name="Andreopoulos W."/>
            <person name="Labutti K."/>
            <person name="Pangilinan J."/>
            <person name="Floch G.L."/>
            <person name="Makela M.R."/>
            <person name="Henrissat B."/>
            <person name="Grigoriev I.V."/>
            <person name="Crouch J.A."/>
            <person name="De Vries R.P."/>
            <person name="Sukno S.A."/>
            <person name="Thon M.R."/>
        </authorList>
    </citation>
    <scope>NUCLEOTIDE SEQUENCE</scope>
    <source>
        <strain evidence="4">CBS 112980</strain>
    </source>
</reference>
<dbReference type="SUPFAM" id="SSF51735">
    <property type="entry name" value="NAD(P)-binding Rossmann-fold domains"/>
    <property type="match status" value="1"/>
</dbReference>
<evidence type="ECO:0000313" key="5">
    <source>
        <dbReference type="Proteomes" id="UP001244207"/>
    </source>
</evidence>
<organism evidence="4 5">
    <name type="scientific">Glomerella acutata</name>
    <name type="common">Colletotrichum acutatum</name>
    <dbReference type="NCBI Taxonomy" id="27357"/>
    <lineage>
        <taxon>Eukaryota</taxon>
        <taxon>Fungi</taxon>
        <taxon>Dikarya</taxon>
        <taxon>Ascomycota</taxon>
        <taxon>Pezizomycotina</taxon>
        <taxon>Sordariomycetes</taxon>
        <taxon>Hypocreomycetidae</taxon>
        <taxon>Glomerellales</taxon>
        <taxon>Glomerellaceae</taxon>
        <taxon>Colletotrichum</taxon>
        <taxon>Colletotrichum acutatum species complex</taxon>
    </lineage>
</organism>
<dbReference type="PANTHER" id="PTHR43544">
    <property type="entry name" value="SHORT-CHAIN DEHYDROGENASE/REDUCTASE"/>
    <property type="match status" value="1"/>
</dbReference>
<comment type="caution">
    <text evidence="4">The sequence shown here is derived from an EMBL/GenBank/DDBJ whole genome shotgun (WGS) entry which is preliminary data.</text>
</comment>
<evidence type="ECO:0000256" key="1">
    <source>
        <dbReference type="ARBA" id="ARBA00006484"/>
    </source>
</evidence>
<dbReference type="InterPro" id="IPR002347">
    <property type="entry name" value="SDR_fam"/>
</dbReference>
<comment type="similarity">
    <text evidence="1">Belongs to the short-chain dehydrogenases/reductases (SDR) family.</text>
</comment>
<evidence type="ECO:0000313" key="4">
    <source>
        <dbReference type="EMBL" id="KAK1717323.1"/>
    </source>
</evidence>
<dbReference type="Pfam" id="PF00106">
    <property type="entry name" value="adh_short"/>
    <property type="match status" value="1"/>
</dbReference>
<evidence type="ECO:0000256" key="2">
    <source>
        <dbReference type="ARBA" id="ARBA00022857"/>
    </source>
</evidence>
<dbReference type="GeneID" id="85399066"/>
<dbReference type="InterPro" id="IPR036291">
    <property type="entry name" value="NAD(P)-bd_dom_sf"/>
</dbReference>
<dbReference type="AlphaFoldDB" id="A0AAD8UFF6"/>
<accession>A0AAD8UFF6</accession>
<dbReference type="GO" id="GO:0005737">
    <property type="term" value="C:cytoplasm"/>
    <property type="evidence" value="ECO:0007669"/>
    <property type="project" value="TreeGrafter"/>
</dbReference>
<proteinExistence type="inferred from homology"/>
<dbReference type="InterPro" id="IPR051468">
    <property type="entry name" value="Fungal_SecMetab_SDRs"/>
</dbReference>
<dbReference type="PRINTS" id="PR00081">
    <property type="entry name" value="GDHRDH"/>
</dbReference>
<dbReference type="EMBL" id="JAHMHS010000109">
    <property type="protein sequence ID" value="KAK1717323.1"/>
    <property type="molecule type" value="Genomic_DNA"/>
</dbReference>
<dbReference type="Proteomes" id="UP001244207">
    <property type="component" value="Unassembled WGS sequence"/>
</dbReference>
<dbReference type="GO" id="GO:0016491">
    <property type="term" value="F:oxidoreductase activity"/>
    <property type="evidence" value="ECO:0007669"/>
    <property type="project" value="UniProtKB-KW"/>
</dbReference>